<dbReference type="SUPFAM" id="SSF53300">
    <property type="entry name" value="vWA-like"/>
    <property type="match status" value="1"/>
</dbReference>
<dbReference type="InterPro" id="IPR029062">
    <property type="entry name" value="Class_I_gatase-like"/>
</dbReference>
<gene>
    <name evidence="2" type="ORF">H5P28_14950</name>
</gene>
<feature type="transmembrane region" description="Helical" evidence="1">
    <location>
        <begin position="39"/>
        <end position="58"/>
    </location>
</feature>
<protein>
    <submittedName>
        <fullName evidence="2">VWA domain-containing protein</fullName>
    </submittedName>
</protein>
<reference evidence="2 3" key="1">
    <citation type="submission" date="2020-07" db="EMBL/GenBank/DDBJ databases">
        <authorList>
            <person name="Feng X."/>
        </authorList>
    </citation>
    <scope>NUCLEOTIDE SEQUENCE [LARGE SCALE GENOMIC DNA]</scope>
    <source>
        <strain evidence="2 3">JCM31066</strain>
    </source>
</reference>
<name>A0A842HGA8_9BACT</name>
<dbReference type="RefSeq" id="WP_185676514.1">
    <property type="nucleotide sequence ID" value="NZ_JACHVB010000043.1"/>
</dbReference>
<evidence type="ECO:0000313" key="3">
    <source>
        <dbReference type="Proteomes" id="UP000546464"/>
    </source>
</evidence>
<proteinExistence type="predicted"/>
<keyword evidence="1" id="KW-1133">Transmembrane helix</keyword>
<sequence length="725" mass="79119">MHFDSPLPPLAVLVATVLLIAALIRLARAQRGELPHGLGWASLLLRLAAVVMAALLALNPYWVRHAPDADGFRLALLADASGSMHARDLDGQARIDFAAAQVATDSPDNLMSRLQRRYHQLDAYAFSDRLLPLPPAGLTLESGQTAIGSSLEEVLARDSAQGPLGGLVLLSDGISLQGMPLMDAALALRDAGAPVTVIGVGDENRGGDASVELSVRTAEPLVGEPLELEAAVTGTFSQTVTATVEIADGETVLIRQEVTLKPGETVHVPATTVPERSGFHNYRARLADPVPDDRNQSNDLAFAAADVAEPRVMKALYLSSHLNDTYRFLRETLRQDPDWDLRAVIRISDERFAYLGFEDKPQDENAGFSAVRERLVEHSALIVETAAVAEMDQDERQALLDFLTLRGGGVVFFGPPENLPADLRYLLPVRQSETLARPKQTPLELTPDPVFTALAGGSLFRPPPLFLPEGRTAFVATELSRGARTVLAIRQNALPLLSVHAYGAGRVAYLGTAATWRWRMSSEHGQRQHELFWRYLLGWLGSGGKPRLEMPLQGTIVAVDEPVALDVDVRGPDFRPAEDARVSAILTPDGGEPGPPVNLVPDPARPGRYQGTAALEQPGEARVEYRVSFPDGEELRQEAWFAGAHLGRENADLAFRERELRDLARVSGGEYVSWRDVDKLDQIPLRADVPMRESRVHWTRNLPFALLLVLAAGIEWILRRRAGLT</sequence>
<comment type="caution">
    <text evidence="2">The sequence shown here is derived from an EMBL/GenBank/DDBJ whole genome shotgun (WGS) entry which is preliminary data.</text>
</comment>
<keyword evidence="3" id="KW-1185">Reference proteome</keyword>
<keyword evidence="1" id="KW-0812">Transmembrane</keyword>
<dbReference type="SUPFAM" id="SSF52317">
    <property type="entry name" value="Class I glutamine amidotransferase-like"/>
    <property type="match status" value="1"/>
</dbReference>
<dbReference type="Gene3D" id="3.40.50.410">
    <property type="entry name" value="von Willebrand factor, type A domain"/>
    <property type="match status" value="1"/>
</dbReference>
<feature type="transmembrane region" description="Helical" evidence="1">
    <location>
        <begin position="701"/>
        <end position="718"/>
    </location>
</feature>
<dbReference type="Proteomes" id="UP000546464">
    <property type="component" value="Unassembled WGS sequence"/>
</dbReference>
<evidence type="ECO:0000256" key="1">
    <source>
        <dbReference type="SAM" id="Phobius"/>
    </source>
</evidence>
<keyword evidence="1" id="KW-0472">Membrane</keyword>
<accession>A0A842HGA8</accession>
<dbReference type="PANTHER" id="PTHR37947:SF1">
    <property type="entry name" value="BLL2462 PROTEIN"/>
    <property type="match status" value="1"/>
</dbReference>
<organism evidence="2 3">
    <name type="scientific">Ruficoccus amylovorans</name>
    <dbReference type="NCBI Taxonomy" id="1804625"/>
    <lineage>
        <taxon>Bacteria</taxon>
        <taxon>Pseudomonadati</taxon>
        <taxon>Verrucomicrobiota</taxon>
        <taxon>Opitutia</taxon>
        <taxon>Puniceicoccales</taxon>
        <taxon>Cerasicoccaceae</taxon>
        <taxon>Ruficoccus</taxon>
    </lineage>
</organism>
<dbReference type="AlphaFoldDB" id="A0A842HGA8"/>
<dbReference type="EMBL" id="JACHVB010000043">
    <property type="protein sequence ID" value="MBC2595563.1"/>
    <property type="molecule type" value="Genomic_DNA"/>
</dbReference>
<dbReference type="PANTHER" id="PTHR37947">
    <property type="entry name" value="BLL2462 PROTEIN"/>
    <property type="match status" value="1"/>
</dbReference>
<dbReference type="CDD" id="cd00198">
    <property type="entry name" value="vWFA"/>
    <property type="match status" value="1"/>
</dbReference>
<dbReference type="Gene3D" id="3.40.50.880">
    <property type="match status" value="1"/>
</dbReference>
<evidence type="ECO:0000313" key="2">
    <source>
        <dbReference type="EMBL" id="MBC2595563.1"/>
    </source>
</evidence>
<dbReference type="InterPro" id="IPR036465">
    <property type="entry name" value="vWFA_dom_sf"/>
</dbReference>